<evidence type="ECO:0000256" key="1">
    <source>
        <dbReference type="SAM" id="MobiDB-lite"/>
    </source>
</evidence>
<proteinExistence type="predicted"/>
<reference evidence="2 3" key="1">
    <citation type="journal article" date="2016" name="Nat. Commun.">
        <title>Thousands of microbial genomes shed light on interconnected biogeochemical processes in an aquifer system.</title>
        <authorList>
            <person name="Anantharaman K."/>
            <person name="Brown C.T."/>
            <person name="Hug L.A."/>
            <person name="Sharon I."/>
            <person name="Castelle C.J."/>
            <person name="Probst A.J."/>
            <person name="Thomas B.C."/>
            <person name="Singh A."/>
            <person name="Wilkins M.J."/>
            <person name="Karaoz U."/>
            <person name="Brodie E.L."/>
            <person name="Williams K.H."/>
            <person name="Hubbard S.S."/>
            <person name="Banfield J.F."/>
        </authorList>
    </citation>
    <scope>NUCLEOTIDE SEQUENCE [LARGE SCALE GENOMIC DNA]</scope>
</reference>
<dbReference type="EMBL" id="MGIK01000023">
    <property type="protein sequence ID" value="OGM87673.1"/>
    <property type="molecule type" value="Genomic_DNA"/>
</dbReference>
<accession>A0A1F8DGE4</accession>
<dbReference type="Proteomes" id="UP000176775">
    <property type="component" value="Unassembled WGS sequence"/>
</dbReference>
<name>A0A1F8DGE4_9BACT</name>
<feature type="compositionally biased region" description="Polar residues" evidence="1">
    <location>
        <begin position="1562"/>
        <end position="1576"/>
    </location>
</feature>
<evidence type="ECO:0000313" key="2">
    <source>
        <dbReference type="EMBL" id="OGM87673.1"/>
    </source>
</evidence>
<organism evidence="2 3">
    <name type="scientific">Candidatus Woesebacteria bacterium RIFOXYD1_FULL_41_28</name>
    <dbReference type="NCBI Taxonomy" id="1802550"/>
    <lineage>
        <taxon>Bacteria</taxon>
        <taxon>Candidatus Woeseibacteriota</taxon>
    </lineage>
</organism>
<sequence>MANSSGKIKMKIKRLIKPLLIIVLTFSWLLTGLPGIWLPVKNGESVRFPPKIYNVKADATGAVLPTLGETVSESPWSDNTWLNPTNIYSDNGVYAEVTASTFDSPDQTYVLKATGFDFSAIPDGSTINGITATINAYNASGLTGSVDLCQLLDTSKAKVGTNNCTTPVALTTNTATIITKGGTSDSWGNSLTAAWVKSSNFGIAIGILATSANADVFVDYVALNVSYTPPAATTTLSTSSDPGAATVAPASGIRSAGQFTYTTNTGSDTITALTLTLAGSPAGSYAAVDSVSIRDTSCSGTLYFSAVTPSSDSVSFSGGTALSATTGGNTYYVCVTPKDHTLASGTYSVSPYVSSTWTSGSGNTKAGTDSNANALTIDNTAPNGATLTSGSAGDAAVTVNWTTSSSSDFNTTSGSVVYRWTGSSAGSEVPTEGSTPSAGDVNSTATAACVISSNSSTALSKTDGTGGSVGCTNTALTNGQAYTYKVFQKDNYGNYDAGVSIGTFTPAASGITISGTVYGTDESTPLAGTPAIRMSIGAAASTTVNLSSGTFTFSGVTQPADGTVITLWMDTTNTDNATLVFKYGSTCAGGTTSCTGLSLYKDGVIVGIDYSNTSNTIANSALEACDNDSGGCSDTDVGFTSTTGALNLTWSTNQIRIKDTDAKYAPGGTVTAAGFKQSAGAVTGGSATWDINGAFTVSGGTFTSTSGTLQISGAVTGGGTFSANGGTVTYDSASAQNVATFTYNNLTIDGGSTKSLTGSTVVGGTLSVTAGDTLTTTGTNHALTSALISIASTGTLNINGSTLTITDTSGTLLTNSGTFTAGTGSTTIFSGAGTPTALLSGTFTGSSAFYNLTLSPTIGGPATYAMGAAFTVNNNFIIDPTSAGANTLTVNLGGTTIVTGLTDIKAESSGLSTLDTVSGSNHAFTTGTINIRTAGTFNANNSVVTINGTSGPLFTRAGTFNAGGSTVNFSETSTDLVLTSSPGTITFYTLQISMAGRTGTLGSATTVNYHLTVSGGTLADGGYQITGNINGTLSMASGTGLFLGSAATATTFPTSFTAAHISLNSASTVTYASDQVQTVSGVPTYGNLTIQGTSTKSLDAATIIAGTTTLSAGTLNSNGFDLTVGGNWVNNGGAFTPGTNTVTFNGTGAQAVQGSAASQTFYGLVVAKTVGTTLSVSGSTTTLSVNGFTETTGNFTAPATMNIAAGATLTAGTYTAGTNTNVTGGNWTNNGGTFTPGTNTITFSGTAGQAINGSLASQTFYALVVAKTAGQTLSVSGSTTALTVTNFTETTGNFTAPATMDINGNVTLSAGTYTAGTATTVFGDWTNNGGTFTPGTNTVTFDGTGAQAINGSATSQTFYGLTLAKTVGQTLSVSGSTTTLNINTFIQTTGNFTAPATVNIAGNATLSAGTYTAGANTNLSGNWTNGGGSFSGGTGTVTLNGADSSTQAISGNTTFNNLYASTTGNSAGRTIQYAGNSTTTVSGTWTMTGATGKILTLQSSDTNSWTITPSGNSVSYLYLSRSTNTVGTICATYSTGDAFNSGYTVTSGGTCVNSAPGVPSLDSPTDTATNQSVNPSIKTTATDTDADYVQYKIILCENSAMTTNCQTFDQSTSQTGWSGQNANGNTAYTSGTQGTHTVQTPLQYSFTYYWKSYAIDPAGTNTWSSTQVSPYSFSTQAAPSGSQIPAFKGGIKIFGKTVIK</sequence>
<gene>
    <name evidence="2" type="ORF">A2594_00280</name>
</gene>
<feature type="region of interest" description="Disordered" evidence="1">
    <location>
        <begin position="1557"/>
        <end position="1576"/>
    </location>
</feature>
<protein>
    <submittedName>
        <fullName evidence="2">Uncharacterized protein</fullName>
    </submittedName>
</protein>
<evidence type="ECO:0000313" key="3">
    <source>
        <dbReference type="Proteomes" id="UP000176775"/>
    </source>
</evidence>
<comment type="caution">
    <text evidence="2">The sequence shown here is derived from an EMBL/GenBank/DDBJ whole genome shotgun (WGS) entry which is preliminary data.</text>
</comment>